<evidence type="ECO:0000313" key="2">
    <source>
        <dbReference type="EMBL" id="GAW95608.1"/>
    </source>
</evidence>
<evidence type="ECO:0008006" key="4">
    <source>
        <dbReference type="Google" id="ProtNLM"/>
    </source>
</evidence>
<reference evidence="2 3" key="1">
    <citation type="submission" date="2017-06" db="EMBL/GenBank/DDBJ databases">
        <title>Whole Genome Sequences of Colwellia marinimaniae MTCD1.</title>
        <authorList>
            <person name="Kusumoto H."/>
            <person name="Inoue M."/>
            <person name="Tanikawa K."/>
            <person name="Maeji H."/>
            <person name="Cameron J.H."/>
            <person name="Bartlett D.H."/>
        </authorList>
    </citation>
    <scope>NUCLEOTIDE SEQUENCE [LARGE SCALE GENOMIC DNA]</scope>
    <source>
        <strain evidence="2 3">MTCD1</strain>
    </source>
</reference>
<dbReference type="EMBL" id="BDQM01000007">
    <property type="protein sequence ID" value="GAW95608.1"/>
    <property type="molecule type" value="Genomic_DNA"/>
</dbReference>
<dbReference type="PROSITE" id="PS51257">
    <property type="entry name" value="PROKAR_LIPOPROTEIN"/>
    <property type="match status" value="1"/>
</dbReference>
<organism evidence="2 3">
    <name type="scientific">Colwellia marinimaniae</name>
    <dbReference type="NCBI Taxonomy" id="1513592"/>
    <lineage>
        <taxon>Bacteria</taxon>
        <taxon>Pseudomonadati</taxon>
        <taxon>Pseudomonadota</taxon>
        <taxon>Gammaproteobacteria</taxon>
        <taxon>Alteromonadales</taxon>
        <taxon>Colwelliaceae</taxon>
        <taxon>Colwellia</taxon>
    </lineage>
</organism>
<feature type="chain" id="PRO_5046571810" description="Lipoprotein" evidence="1">
    <location>
        <begin position="21"/>
        <end position="229"/>
    </location>
</feature>
<dbReference type="Proteomes" id="UP000197068">
    <property type="component" value="Unassembled WGS sequence"/>
</dbReference>
<protein>
    <recommendedName>
        <fullName evidence="4">Lipoprotein</fullName>
    </recommendedName>
</protein>
<sequence length="229" mass="26377">MKMISMVLMCFFLLACSASKVHLYTRYLSAQETEAITKNLEAHGFDVIANTLVFPDDVQQSTLLYSPFVEGENRVNVLIATLDKMGWTIANVQLLFAGNHYYTKNSIGLLLLPDGVRQSDKVTQQDLVNEYESKGCDTWIKLSLNSDASYQFLYLNKTDHQSEQLTGRWQITSYPYIELTSSNKMWRFYYEIQKSTTTDVVGKIELIELKPVDEHYTWPKCSFVYGLRV</sequence>
<evidence type="ECO:0000256" key="1">
    <source>
        <dbReference type="SAM" id="SignalP"/>
    </source>
</evidence>
<keyword evidence="1" id="KW-0732">Signal</keyword>
<feature type="signal peptide" evidence="1">
    <location>
        <begin position="1"/>
        <end position="20"/>
    </location>
</feature>
<accession>A0ABQ0MTB0</accession>
<keyword evidence="3" id="KW-1185">Reference proteome</keyword>
<evidence type="ECO:0000313" key="3">
    <source>
        <dbReference type="Proteomes" id="UP000197068"/>
    </source>
</evidence>
<proteinExistence type="predicted"/>
<dbReference type="RefSeq" id="WP_057179841.1">
    <property type="nucleotide sequence ID" value="NZ_BDQM01000007.1"/>
</dbReference>
<comment type="caution">
    <text evidence="2">The sequence shown here is derived from an EMBL/GenBank/DDBJ whole genome shotgun (WGS) entry which is preliminary data.</text>
</comment>
<name>A0ABQ0MTB0_9GAMM</name>
<gene>
    <name evidence="2" type="ORF">MTCD1_01211</name>
</gene>